<accession>A0A382XBG9</accession>
<evidence type="ECO:0000256" key="1">
    <source>
        <dbReference type="ARBA" id="ARBA00022481"/>
    </source>
</evidence>
<dbReference type="PRINTS" id="PR00813">
    <property type="entry name" value="BCTERIALGSPG"/>
</dbReference>
<dbReference type="Pfam" id="PF07963">
    <property type="entry name" value="N_methyl"/>
    <property type="match status" value="1"/>
</dbReference>
<evidence type="ECO:0000313" key="2">
    <source>
        <dbReference type="EMBL" id="SVD68219.1"/>
    </source>
</evidence>
<keyword evidence="1" id="KW-0488">Methylation</keyword>
<sequence>MKTKPSRAFTLIELLVVIAIIAILAALLLPSLAKAIQRGKITHCLSNIRQIGLACITYAVDNSGEYPDNPGQLGYTSPNFWRFGGGNNLIDDLDPYLGTLRVFVDPSIKHAELPDPSDDTSYVWPWWYLGGRFQNGSIKSPAGNMSDPAGSTLFSDHCIDGGSQYGWVRSNHVRENSLGKFPNDFFKPRAYGSGYQCYSVRIVEHLTGLNTAFNDGSAR</sequence>
<dbReference type="InterPro" id="IPR000983">
    <property type="entry name" value="Bac_GSPG_pilin"/>
</dbReference>
<dbReference type="PANTHER" id="PTHR30093:SF2">
    <property type="entry name" value="TYPE II SECRETION SYSTEM PROTEIN H"/>
    <property type="match status" value="1"/>
</dbReference>
<dbReference type="AlphaFoldDB" id="A0A382XBG9"/>
<reference evidence="2" key="1">
    <citation type="submission" date="2018-05" db="EMBL/GenBank/DDBJ databases">
        <authorList>
            <person name="Lanie J.A."/>
            <person name="Ng W.-L."/>
            <person name="Kazmierczak K.M."/>
            <person name="Andrzejewski T.M."/>
            <person name="Davidsen T.M."/>
            <person name="Wayne K.J."/>
            <person name="Tettelin H."/>
            <person name="Glass J.I."/>
            <person name="Rusch D."/>
            <person name="Podicherti R."/>
            <person name="Tsui H.-C.T."/>
            <person name="Winkler M.E."/>
        </authorList>
    </citation>
    <scope>NUCLEOTIDE SEQUENCE</scope>
</reference>
<dbReference type="GO" id="GO:0015628">
    <property type="term" value="P:protein secretion by the type II secretion system"/>
    <property type="evidence" value="ECO:0007669"/>
    <property type="project" value="InterPro"/>
</dbReference>
<feature type="non-terminal residue" evidence="2">
    <location>
        <position position="219"/>
    </location>
</feature>
<dbReference type="InterPro" id="IPR012902">
    <property type="entry name" value="N_methyl_site"/>
</dbReference>
<dbReference type="NCBIfam" id="TIGR02532">
    <property type="entry name" value="IV_pilin_GFxxxE"/>
    <property type="match status" value="1"/>
</dbReference>
<proteinExistence type="predicted"/>
<evidence type="ECO:0008006" key="3">
    <source>
        <dbReference type="Google" id="ProtNLM"/>
    </source>
</evidence>
<gene>
    <name evidence="2" type="ORF">METZ01_LOCUS421073</name>
</gene>
<dbReference type="PANTHER" id="PTHR30093">
    <property type="entry name" value="GENERAL SECRETION PATHWAY PROTEIN G"/>
    <property type="match status" value="1"/>
</dbReference>
<dbReference type="EMBL" id="UINC01166325">
    <property type="protein sequence ID" value="SVD68219.1"/>
    <property type="molecule type" value="Genomic_DNA"/>
</dbReference>
<dbReference type="InterPro" id="IPR045584">
    <property type="entry name" value="Pilin-like"/>
</dbReference>
<dbReference type="GO" id="GO:0015627">
    <property type="term" value="C:type II protein secretion system complex"/>
    <property type="evidence" value="ECO:0007669"/>
    <property type="project" value="InterPro"/>
</dbReference>
<dbReference type="SUPFAM" id="SSF54523">
    <property type="entry name" value="Pili subunits"/>
    <property type="match status" value="1"/>
</dbReference>
<protein>
    <recommendedName>
        <fullName evidence="3">Type II secretion system protein GspG C-terminal domain-containing protein</fullName>
    </recommendedName>
</protein>
<name>A0A382XBG9_9ZZZZ</name>
<organism evidence="2">
    <name type="scientific">marine metagenome</name>
    <dbReference type="NCBI Taxonomy" id="408172"/>
    <lineage>
        <taxon>unclassified sequences</taxon>
        <taxon>metagenomes</taxon>
        <taxon>ecological metagenomes</taxon>
    </lineage>
</organism>
<dbReference type="Gene3D" id="3.30.700.10">
    <property type="entry name" value="Glycoprotein, Type 4 Pilin"/>
    <property type="match status" value="1"/>
</dbReference>